<organism evidence="2 3">
    <name type="scientific">Popillia japonica</name>
    <name type="common">Japanese beetle</name>
    <dbReference type="NCBI Taxonomy" id="7064"/>
    <lineage>
        <taxon>Eukaryota</taxon>
        <taxon>Metazoa</taxon>
        <taxon>Ecdysozoa</taxon>
        <taxon>Arthropoda</taxon>
        <taxon>Hexapoda</taxon>
        <taxon>Insecta</taxon>
        <taxon>Pterygota</taxon>
        <taxon>Neoptera</taxon>
        <taxon>Endopterygota</taxon>
        <taxon>Coleoptera</taxon>
        <taxon>Polyphaga</taxon>
        <taxon>Scarabaeiformia</taxon>
        <taxon>Scarabaeidae</taxon>
        <taxon>Rutelinae</taxon>
        <taxon>Popillia</taxon>
    </lineage>
</organism>
<dbReference type="Proteomes" id="UP001458880">
    <property type="component" value="Unassembled WGS sequence"/>
</dbReference>
<evidence type="ECO:0000313" key="2">
    <source>
        <dbReference type="EMBL" id="KAK9751930.1"/>
    </source>
</evidence>
<dbReference type="GO" id="GO:0000281">
    <property type="term" value="P:mitotic cytokinesis"/>
    <property type="evidence" value="ECO:0007669"/>
    <property type="project" value="InterPro"/>
</dbReference>
<evidence type="ECO:0000256" key="1">
    <source>
        <dbReference type="SAM" id="Coils"/>
    </source>
</evidence>
<dbReference type="InterPro" id="IPR028730">
    <property type="entry name" value="ZFYVE26"/>
</dbReference>
<keyword evidence="1" id="KW-0175">Coiled coil</keyword>
<reference evidence="2 3" key="1">
    <citation type="journal article" date="2024" name="BMC Genomics">
        <title>De novo assembly and annotation of Popillia japonica's genome with initial clues to its potential as an invasive pest.</title>
        <authorList>
            <person name="Cucini C."/>
            <person name="Boschi S."/>
            <person name="Funari R."/>
            <person name="Cardaioli E."/>
            <person name="Iannotti N."/>
            <person name="Marturano G."/>
            <person name="Paoli F."/>
            <person name="Bruttini M."/>
            <person name="Carapelli A."/>
            <person name="Frati F."/>
            <person name="Nardi F."/>
        </authorList>
    </citation>
    <scope>NUCLEOTIDE SEQUENCE [LARGE SCALE GENOMIC DNA]</scope>
    <source>
        <strain evidence="2">DMR45628</strain>
    </source>
</reference>
<dbReference type="PANTHER" id="PTHR46591:SF1">
    <property type="entry name" value="ZINC FINGER FYVE DOMAIN-CONTAINING PROTEIN 26"/>
    <property type="match status" value="1"/>
</dbReference>
<dbReference type="GO" id="GO:0030496">
    <property type="term" value="C:midbody"/>
    <property type="evidence" value="ECO:0007669"/>
    <property type="project" value="TreeGrafter"/>
</dbReference>
<name>A0AAW1N1Y4_POPJA</name>
<feature type="coiled-coil region" evidence="1">
    <location>
        <begin position="274"/>
        <end position="301"/>
    </location>
</feature>
<gene>
    <name evidence="2" type="ORF">QE152_g4549</name>
</gene>
<dbReference type="EMBL" id="JASPKY010000024">
    <property type="protein sequence ID" value="KAK9751930.1"/>
    <property type="molecule type" value="Genomic_DNA"/>
</dbReference>
<dbReference type="AlphaFoldDB" id="A0AAW1N1Y4"/>
<dbReference type="GO" id="GO:0032266">
    <property type="term" value="F:phosphatidylinositol-3-phosphate binding"/>
    <property type="evidence" value="ECO:0007669"/>
    <property type="project" value="InterPro"/>
</dbReference>
<dbReference type="GO" id="GO:0005765">
    <property type="term" value="C:lysosomal membrane"/>
    <property type="evidence" value="ECO:0007669"/>
    <property type="project" value="TreeGrafter"/>
</dbReference>
<dbReference type="GO" id="GO:0032465">
    <property type="term" value="P:regulation of cytokinesis"/>
    <property type="evidence" value="ECO:0007669"/>
    <property type="project" value="TreeGrafter"/>
</dbReference>
<protein>
    <submittedName>
        <fullName evidence="2">Uncharacterized protein</fullName>
    </submittedName>
</protein>
<sequence length="433" mass="50650">MEIVKHCIEHLKQSEIQIGSSTIYSILVNSDITIENEKEFKQQIIPEIYKLIENGKIRKEILFISLLLKPHILKILLEHEAVIIKLDLRKPTTPFDFVYYENKHWLSEVIESVTEHSYLRSDIHTLLLVLKIISITNSNKLDIQELKYYLGLNYENVGLFYKIYLENLELVTKVVEFIESNSTENACNIFKVLSENSLLNSLSEMVNISNPTLWNDIFRFLVENQNFNKKYFNHSSNNQSIYTDEEKFVAFTILISIINCLKVSENLNKSPCNKDNITSTLEEVKEKLINLKNRTLQIELLEDIFALIFLRNSDIKGSKTDSFFCGESEIRLILSLLKSVFEELKKQYSSRGFSEFKRFVDLNKHITDGYWRLELLSSIKKNWYLENDGTKSKSKNILYYMLSSPEGLINMCLKQNNIEKAIQVVKVRSIMFL</sequence>
<comment type="caution">
    <text evidence="2">The sequence shown here is derived from an EMBL/GenBank/DDBJ whole genome shotgun (WGS) entry which is preliminary data.</text>
</comment>
<proteinExistence type="predicted"/>
<evidence type="ECO:0000313" key="3">
    <source>
        <dbReference type="Proteomes" id="UP001458880"/>
    </source>
</evidence>
<dbReference type="GO" id="GO:0000724">
    <property type="term" value="P:double-strand break repair via homologous recombination"/>
    <property type="evidence" value="ECO:0007669"/>
    <property type="project" value="InterPro"/>
</dbReference>
<accession>A0AAW1N1Y4</accession>
<keyword evidence="3" id="KW-1185">Reference proteome</keyword>
<dbReference type="PANTHER" id="PTHR46591">
    <property type="entry name" value="ZINC FINGER FYVE DOMAIN-CONTAINING PROTEIN 26"/>
    <property type="match status" value="1"/>
</dbReference>
<dbReference type="GO" id="GO:0005813">
    <property type="term" value="C:centrosome"/>
    <property type="evidence" value="ECO:0007669"/>
    <property type="project" value="TreeGrafter"/>
</dbReference>